<name>A0AAV0LZN2_9ROSI</name>
<dbReference type="EMBL" id="CAMGYJ010000006">
    <property type="protein sequence ID" value="CAI0439109.1"/>
    <property type="molecule type" value="Genomic_DNA"/>
</dbReference>
<evidence type="ECO:0000256" key="4">
    <source>
        <dbReference type="ARBA" id="ARBA00022723"/>
    </source>
</evidence>
<keyword evidence="11" id="KW-1185">Reference proteome</keyword>
<dbReference type="PRINTS" id="PR00385">
    <property type="entry name" value="P450"/>
</dbReference>
<dbReference type="InterPro" id="IPR036396">
    <property type="entry name" value="Cyt_P450_sf"/>
</dbReference>
<evidence type="ECO:0000313" key="10">
    <source>
        <dbReference type="EMBL" id="CAI0439109.1"/>
    </source>
</evidence>
<dbReference type="PROSITE" id="PS00086">
    <property type="entry name" value="CYTOCHROME_P450"/>
    <property type="match status" value="1"/>
</dbReference>
<dbReference type="PANTHER" id="PTHR47955:SF8">
    <property type="entry name" value="CYTOCHROME P450 71D11-LIKE"/>
    <property type="match status" value="1"/>
</dbReference>
<dbReference type="CDD" id="cd11072">
    <property type="entry name" value="CYP71-like"/>
    <property type="match status" value="1"/>
</dbReference>
<evidence type="ECO:0000256" key="1">
    <source>
        <dbReference type="ARBA" id="ARBA00001971"/>
    </source>
</evidence>
<feature type="binding site" description="axial binding residue" evidence="8">
    <location>
        <position position="464"/>
    </location>
    <ligand>
        <name>heme</name>
        <dbReference type="ChEBI" id="CHEBI:30413"/>
    </ligand>
    <ligandPart>
        <name>Fe</name>
        <dbReference type="ChEBI" id="CHEBI:18248"/>
    </ligandPart>
</feature>
<comment type="caution">
    <text evidence="10">The sequence shown here is derived from an EMBL/GenBank/DDBJ whole genome shotgun (WGS) entry which is preliminary data.</text>
</comment>
<dbReference type="GO" id="GO:0005506">
    <property type="term" value="F:iron ion binding"/>
    <property type="evidence" value="ECO:0007669"/>
    <property type="project" value="InterPro"/>
</dbReference>
<comment type="similarity">
    <text evidence="2 9">Belongs to the cytochrome P450 family.</text>
</comment>
<dbReference type="AlphaFoldDB" id="A0AAV0LZN2"/>
<dbReference type="PANTHER" id="PTHR47955">
    <property type="entry name" value="CYTOCHROME P450 FAMILY 71 PROTEIN"/>
    <property type="match status" value="1"/>
</dbReference>
<dbReference type="GO" id="GO:0016705">
    <property type="term" value="F:oxidoreductase activity, acting on paired donors, with incorporation or reduction of molecular oxygen"/>
    <property type="evidence" value="ECO:0007669"/>
    <property type="project" value="InterPro"/>
</dbReference>
<protein>
    <recommendedName>
        <fullName evidence="12">Cytochrome P450</fullName>
    </recommendedName>
</protein>
<dbReference type="PRINTS" id="PR00463">
    <property type="entry name" value="EP450I"/>
</dbReference>
<dbReference type="InterPro" id="IPR002401">
    <property type="entry name" value="Cyt_P450_E_grp-I"/>
</dbReference>
<dbReference type="FunFam" id="1.10.630.10:FF:000043">
    <property type="entry name" value="Cytochrome P450 99A2"/>
    <property type="match status" value="1"/>
</dbReference>
<evidence type="ECO:0000256" key="5">
    <source>
        <dbReference type="ARBA" id="ARBA00023002"/>
    </source>
</evidence>
<keyword evidence="6 8" id="KW-0408">Iron</keyword>
<dbReference type="GO" id="GO:0004497">
    <property type="term" value="F:monooxygenase activity"/>
    <property type="evidence" value="ECO:0007669"/>
    <property type="project" value="UniProtKB-KW"/>
</dbReference>
<evidence type="ECO:0000313" key="11">
    <source>
        <dbReference type="Proteomes" id="UP001154282"/>
    </source>
</evidence>
<dbReference type="Gene3D" id="1.10.630.10">
    <property type="entry name" value="Cytochrome P450"/>
    <property type="match status" value="1"/>
</dbReference>
<comment type="cofactor">
    <cofactor evidence="1 8">
        <name>heme</name>
        <dbReference type="ChEBI" id="CHEBI:30413"/>
    </cofactor>
</comment>
<keyword evidence="7 9" id="KW-0503">Monooxygenase</keyword>
<dbReference type="InterPro" id="IPR001128">
    <property type="entry name" value="Cyt_P450"/>
</dbReference>
<evidence type="ECO:0008006" key="12">
    <source>
        <dbReference type="Google" id="ProtNLM"/>
    </source>
</evidence>
<evidence type="ECO:0000256" key="9">
    <source>
        <dbReference type="RuleBase" id="RU000461"/>
    </source>
</evidence>
<dbReference type="InterPro" id="IPR017972">
    <property type="entry name" value="Cyt_P450_CS"/>
</dbReference>
<keyword evidence="5 9" id="KW-0560">Oxidoreductase</keyword>
<dbReference type="Proteomes" id="UP001154282">
    <property type="component" value="Unassembled WGS sequence"/>
</dbReference>
<evidence type="ECO:0000256" key="3">
    <source>
        <dbReference type="ARBA" id="ARBA00022617"/>
    </source>
</evidence>
<reference evidence="10" key="1">
    <citation type="submission" date="2022-08" db="EMBL/GenBank/DDBJ databases">
        <authorList>
            <person name="Gutierrez-Valencia J."/>
        </authorList>
    </citation>
    <scope>NUCLEOTIDE SEQUENCE</scope>
</reference>
<keyword evidence="4 8" id="KW-0479">Metal-binding</keyword>
<evidence type="ECO:0000256" key="6">
    <source>
        <dbReference type="ARBA" id="ARBA00023004"/>
    </source>
</evidence>
<evidence type="ECO:0000256" key="2">
    <source>
        <dbReference type="ARBA" id="ARBA00010617"/>
    </source>
</evidence>
<proteinExistence type="inferred from homology"/>
<dbReference type="GO" id="GO:0020037">
    <property type="term" value="F:heme binding"/>
    <property type="evidence" value="ECO:0007669"/>
    <property type="project" value="InterPro"/>
</dbReference>
<dbReference type="Pfam" id="PF00067">
    <property type="entry name" value="p450"/>
    <property type="match status" value="1"/>
</dbReference>
<evidence type="ECO:0000256" key="7">
    <source>
        <dbReference type="ARBA" id="ARBA00023033"/>
    </source>
</evidence>
<gene>
    <name evidence="10" type="ORF">LITE_LOCUS26041</name>
</gene>
<keyword evidence="3 8" id="KW-0349">Heme</keyword>
<organism evidence="10 11">
    <name type="scientific">Linum tenue</name>
    <dbReference type="NCBI Taxonomy" id="586396"/>
    <lineage>
        <taxon>Eukaryota</taxon>
        <taxon>Viridiplantae</taxon>
        <taxon>Streptophyta</taxon>
        <taxon>Embryophyta</taxon>
        <taxon>Tracheophyta</taxon>
        <taxon>Spermatophyta</taxon>
        <taxon>Magnoliopsida</taxon>
        <taxon>eudicotyledons</taxon>
        <taxon>Gunneridae</taxon>
        <taxon>Pentapetalae</taxon>
        <taxon>rosids</taxon>
        <taxon>fabids</taxon>
        <taxon>Malpighiales</taxon>
        <taxon>Linaceae</taxon>
        <taxon>Linum</taxon>
    </lineage>
</organism>
<sequence>MKLVIDSIQASFLTLLLLAVATWRLLRRRRTNNSAAGAHPNLPPGPWKLPIISSMHQLLHPLPHRRLRDLAAVHGPLMHLQLGEVGKLVVSSPEAARHVVKTHDVNFANRPSLLAFKVMCHNSTDVAFAPYGEYWRQLRRICTLELLSSKQVGSYRPIREQENAEMVRSITSQAHGPSPVINLSRTIKSLTNTVTARAAFGEKLRRDEMEEFLDVARQSLEASGGFSLPDLFPSATWPHLLSGLEARLLRIRRKLDRIVDKIIANHRARRSIRNREAEEGGRHDDHRHQQQDLVDVLLTAQEEGLIDFPYADDSLKAVIMDIFTAGTDTSSGIVEWVMSELLRNRGALKKAQTEVRRVFGKTGSVKEECLGELKYLKLVIKEVMRLRPPVPLLLPRQNLEHCKIDGYDIPCNTKVIINAWAMGRDPEYWTDPDRFVPERFLDSVVDYYGKNLEFIPFGAGRRMCPGIAYGMASVELPLANLLYHFDWKSGDGKSLENLDMSERLGATLKRKHDLCLIPIPYKSDNPMNE</sequence>
<dbReference type="SUPFAM" id="SSF48264">
    <property type="entry name" value="Cytochrome P450"/>
    <property type="match status" value="1"/>
</dbReference>
<accession>A0AAV0LZN2</accession>
<evidence type="ECO:0000256" key="8">
    <source>
        <dbReference type="PIRSR" id="PIRSR602401-1"/>
    </source>
</evidence>